<comment type="catalytic activity">
    <reaction evidence="1">
        <text>Hydrolysis of proteins with broad specificity for peptide bonds, and a preference for a large uncharged residue in P1. Hydrolyzes peptide amides.</text>
        <dbReference type="EC" id="3.4.21.62"/>
    </reaction>
</comment>
<keyword evidence="5" id="KW-1185">Reference proteome</keyword>
<dbReference type="Gene3D" id="3.40.50.200">
    <property type="entry name" value="Peptidase S8/S53 domain"/>
    <property type="match status" value="1"/>
</dbReference>
<reference evidence="4 5" key="1">
    <citation type="submission" date="2014-11" db="EMBL/GenBank/DDBJ databases">
        <authorList>
            <person name="Zhu J."/>
            <person name="Qi W."/>
            <person name="Song R."/>
        </authorList>
    </citation>
    <scope>NUCLEOTIDE SEQUENCE [LARGE SCALE GENOMIC DNA]</scope>
</reference>
<dbReference type="SUPFAM" id="SSF52743">
    <property type="entry name" value="Subtilisin-like"/>
    <property type="match status" value="1"/>
</dbReference>
<evidence type="ECO:0000256" key="3">
    <source>
        <dbReference type="SAM" id="MobiDB-lite"/>
    </source>
</evidence>
<dbReference type="VEuPathDB" id="CryptoDB:Vbra_17378"/>
<protein>
    <recommendedName>
        <fullName evidence="2">subtilisin</fullName>
        <ecNumber evidence="2">3.4.21.62</ecNumber>
    </recommendedName>
</protein>
<dbReference type="STRING" id="1169540.A0A0G4GB46"/>
<dbReference type="Gene3D" id="3.50.4.10">
    <property type="entry name" value="Hepatocyte Growth Factor"/>
    <property type="match status" value="1"/>
</dbReference>
<dbReference type="InterPro" id="IPR036852">
    <property type="entry name" value="Peptidase_S8/S53_dom_sf"/>
</dbReference>
<feature type="region of interest" description="Disordered" evidence="3">
    <location>
        <begin position="42"/>
        <end position="75"/>
    </location>
</feature>
<dbReference type="InParanoid" id="A0A0G4GB46"/>
<evidence type="ECO:0000313" key="5">
    <source>
        <dbReference type="Proteomes" id="UP000041254"/>
    </source>
</evidence>
<proteinExistence type="predicted"/>
<organism evidence="4 5">
    <name type="scientific">Vitrella brassicaformis (strain CCMP3155)</name>
    <dbReference type="NCBI Taxonomy" id="1169540"/>
    <lineage>
        <taxon>Eukaryota</taxon>
        <taxon>Sar</taxon>
        <taxon>Alveolata</taxon>
        <taxon>Colpodellida</taxon>
        <taxon>Vitrellaceae</taxon>
        <taxon>Vitrella</taxon>
    </lineage>
</organism>
<feature type="compositionally biased region" description="Pro residues" evidence="3">
    <location>
        <begin position="42"/>
        <end position="56"/>
    </location>
</feature>
<dbReference type="EMBL" id="CDMY01000613">
    <property type="protein sequence ID" value="CEM26371.1"/>
    <property type="molecule type" value="Genomic_DNA"/>
</dbReference>
<dbReference type="EC" id="3.4.21.62" evidence="2"/>
<feature type="region of interest" description="Disordered" evidence="3">
    <location>
        <begin position="1260"/>
        <end position="1361"/>
    </location>
</feature>
<sequence length="1549" mass="164165">MDRDISSHRIMTASSGSRVCLLTLASLCLFITATGQLFPLRPPSPSPPVFGGPFPPGRDTSGTQEGPKPSKGGSQGPLRRVICLFNDGLQRNLDANRVSLLDDLMSAWRGRIALCPELFSNQFLPSLGIELFSVRDETQYACLRDLLRPYQNMVTCTPSFLMTSISQTQASQGGFLGNLLSPNGPSGDIKTTERMDFQWFRQTTDELFGGVGPLQDVLNAYQGSEYARRAETSSDQAPGRQRGVLSSFIGTGMDFFIEAMAPMSMGELGGASWEGVANVQEAAEVEKQEGRPADQLVGDVFFRNNGEIPHNGIDDDGNGFVDDFVGYDFTKPPQKGGSGYSEAKALASGVGTHDTAAGVLYAGNCDSKVDTKDTTTSVKGIGCNAKLFGIAPLAMPLKVWDEEKGGADLADVLAAIEYSVQQRASMAYLALGFGEFPSSQQAKAGPHILKTAMQRASRFGHVFFIPCGNEGIQPQLQSTPLPTLQGSKTPVSLKNYLDWNLCDVPGAALLCVCSIDAATGKPTDYTNIPFITRNVLWAPGSLLTLDSSGQQTTYTGTSLATASVLGTAAMVQAALGDMVAPDMLLASLLSGNRRIFTPGQVPAMPLFKDYAQSWFNFQQRKKSARDVRRRRLQGIPISEIPIGDIIGAGAQLAGQMAGAISAGQGQQVGQQNDPAAALLSALVAANGAAPQGSVNCFTDNTVLDGGTVIDRPTAFNTAAACQAVCEQTLTPVACTKFSFRPPNECTLFSNPTGQFSSPGTVSGPAVCQNDQGAQNEQASGGLAGGLANAGGIFLPGAAAPFPLGTFPAALAGDSAFAQDLPALLSTGSKALSTGLNLGMEVAKYVDVGQVASLALVARDAGVVKRLPVPAQDPNLKLESLPPAGSGRPKVECFNQGMKCCIPLVALNGQYEGAFAPAYLSGTEQCKATLRSDIFTDPNDFGGDVCATAIFKGEGSCGMRVYRTGDTILYENELRHQGANNNVICRCWVTTVNDTTTVRGEATWEVTVQAANGETGEGDDLGYLGEAAAVAEFLGSDQGQAAMTGAGQLLNQFSEGVMQQPGANPIEDYPFLAQINGGLDFVNEGVDDALNIQSVDDVDNIGGKVAVTFLNGARIGAQYLSDYMDSKPAARRRRRLLQVEASQVNMRPKCSAWMWVDHVYARRSHCEEAPLEYQASNDKCAPVELIKDGCPVTAAIDFKLCGLSCGVLCFRLPKLRWWDGVVPYRLHTRFVTYPSIPALRSKLEAKCPDFLNKLLQSNEPSLLPQQSARPARRRRLGRGESARRPAGWQAVVIPEQEPAKEPPDFFPPGPPSKEDSKGLPKDPLGLLPEEGAKEPPGPPGIGDLPFPTPPGGPPGFGDLPPFPTGIPGDLPIPPPEELAAFFELISEEGPSLIGLIDMENIPPLNPSGGDNSMAALGAFLGVTDDMMGNLPASPSFAGLEFPTGEDAPQLTPEGTSEELGVVTFNQNTGIVASAVVDEDKTVQGPVYVKQGAELAEVLANPELIKWQYDVANYTFDQVVEVIPKADDDAEAVLDEIQREQSGLGVPPLET</sequence>
<evidence type="ECO:0000313" key="4">
    <source>
        <dbReference type="EMBL" id="CEM26371.1"/>
    </source>
</evidence>
<name>A0A0G4GB46_VITBC</name>
<dbReference type="GO" id="GO:0004252">
    <property type="term" value="F:serine-type endopeptidase activity"/>
    <property type="evidence" value="ECO:0007669"/>
    <property type="project" value="UniProtKB-EC"/>
</dbReference>
<accession>A0A0G4GB46</accession>
<dbReference type="Proteomes" id="UP000041254">
    <property type="component" value="Unassembled WGS sequence"/>
</dbReference>
<evidence type="ECO:0000256" key="2">
    <source>
        <dbReference type="ARBA" id="ARBA00023619"/>
    </source>
</evidence>
<evidence type="ECO:0000256" key="1">
    <source>
        <dbReference type="ARBA" id="ARBA00023529"/>
    </source>
</evidence>
<dbReference type="OrthoDB" id="10302952at2759"/>
<dbReference type="GO" id="GO:0006508">
    <property type="term" value="P:proteolysis"/>
    <property type="evidence" value="ECO:0007669"/>
    <property type="project" value="InterPro"/>
</dbReference>
<gene>
    <name evidence="4" type="ORF">Vbra_17378</name>
</gene>